<evidence type="ECO:0000313" key="3">
    <source>
        <dbReference type="EMBL" id="TYJ57941.1"/>
    </source>
</evidence>
<dbReference type="InterPro" id="IPR011044">
    <property type="entry name" value="Quino_amine_DH_bsu"/>
</dbReference>
<feature type="chain" id="PRO_5022914105" description="Phytase-like domain-containing protein" evidence="2">
    <location>
        <begin position="23"/>
        <end position="445"/>
    </location>
</feature>
<dbReference type="SUPFAM" id="SSF50969">
    <property type="entry name" value="YVTN repeat-like/Quinoprotein amine dehydrogenase"/>
    <property type="match status" value="1"/>
</dbReference>
<accession>A0A5D3B5W1</accession>
<reference evidence="3 4" key="1">
    <citation type="submission" date="2017-05" db="EMBL/GenBank/DDBJ databases">
        <title>The Genome Sequence of Tsuchiyaea wingfieldii DSM 27421.</title>
        <authorList>
            <person name="Cuomo C."/>
            <person name="Passer A."/>
            <person name="Billmyre B."/>
            <person name="Heitman J."/>
        </authorList>
    </citation>
    <scope>NUCLEOTIDE SEQUENCE [LARGE SCALE GENOMIC DNA]</scope>
    <source>
        <strain evidence="3 4">DSM 27421</strain>
    </source>
</reference>
<dbReference type="AlphaFoldDB" id="A0A5D3B5W1"/>
<evidence type="ECO:0000256" key="2">
    <source>
        <dbReference type="SAM" id="SignalP"/>
    </source>
</evidence>
<dbReference type="Proteomes" id="UP000322245">
    <property type="component" value="Unassembled WGS sequence"/>
</dbReference>
<organism evidence="3 4">
    <name type="scientific">Cryptococcus floricola</name>
    <dbReference type="NCBI Taxonomy" id="2591691"/>
    <lineage>
        <taxon>Eukaryota</taxon>
        <taxon>Fungi</taxon>
        <taxon>Dikarya</taxon>
        <taxon>Basidiomycota</taxon>
        <taxon>Agaricomycotina</taxon>
        <taxon>Tremellomycetes</taxon>
        <taxon>Tremellales</taxon>
        <taxon>Cryptococcaceae</taxon>
        <taxon>Cryptococcus</taxon>
    </lineage>
</organism>
<keyword evidence="4" id="KW-1185">Reference proteome</keyword>
<evidence type="ECO:0000313" key="4">
    <source>
        <dbReference type="Proteomes" id="UP000322245"/>
    </source>
</evidence>
<proteinExistence type="predicted"/>
<evidence type="ECO:0000256" key="1">
    <source>
        <dbReference type="SAM" id="MobiDB-lite"/>
    </source>
</evidence>
<protein>
    <recommendedName>
        <fullName evidence="5">Phytase-like domain-containing protein</fullName>
    </recommendedName>
</protein>
<feature type="signal peptide" evidence="2">
    <location>
        <begin position="1"/>
        <end position="22"/>
    </location>
</feature>
<gene>
    <name evidence="3" type="ORF">B9479_001296</name>
</gene>
<evidence type="ECO:0008006" key="5">
    <source>
        <dbReference type="Google" id="ProtNLM"/>
    </source>
</evidence>
<comment type="caution">
    <text evidence="3">The sequence shown here is derived from an EMBL/GenBank/DDBJ whole genome shotgun (WGS) entry which is preliminary data.</text>
</comment>
<keyword evidence="2" id="KW-0732">Signal</keyword>
<feature type="region of interest" description="Disordered" evidence="1">
    <location>
        <begin position="106"/>
        <end position="125"/>
    </location>
</feature>
<dbReference type="EMBL" id="NIDF01000008">
    <property type="protein sequence ID" value="TYJ57941.1"/>
    <property type="molecule type" value="Genomic_DNA"/>
</dbReference>
<sequence>MTIQGLRRPLLTLFALLGATQALPADQLPLTLSPHVSDVPSIDTWALNPLGDAAIIRLATPSSSSEEYELHLLAINAQYTIPTVLHGPTDPRAVYTFLDDHTLATLSPSSPASPASSRLTEASRDKKPEVERWDLVVQKLNYTSLPSAYPPSLGREKLIRRVELERSPEKSLYSPQDGVLVIVLSAPQALEGEERTDEKEENGPVVQVHLALGDSGQWTTKSKLENPLKNTGLIVLEATIRGPILAFSALNSSLSIPSSSSILYTLDISSHKLTQISSAHQGSASSPAIGSEGKIAWLNQPPIHAGKERVREVRRALWFSDNVDGKSRAVGLQDFELSPTGVVFSKDGKAINLLTPHDNSASLFHIWTPSSRSSPPAKPVRIPSNGTIYDAVHVGITPLDHSHLIGSMSEKTDGKGKELWVISHSPHEDPADNYENIRLTWFTEG</sequence>
<name>A0A5D3B5W1_9TREE</name>
<feature type="compositionally biased region" description="Low complexity" evidence="1">
    <location>
        <begin position="106"/>
        <end position="120"/>
    </location>
</feature>